<comment type="caution">
    <text evidence="1">The sequence shown here is derived from an EMBL/GenBank/DDBJ whole genome shotgun (WGS) entry which is preliminary data.</text>
</comment>
<protein>
    <submittedName>
        <fullName evidence="1">Uncharacterized protein</fullName>
    </submittedName>
</protein>
<dbReference type="AlphaFoldDB" id="A0A5N5JNE2"/>
<accession>A0A5N5JNE2</accession>
<sequence>MEVIMLLGLGLSNGCLSFHGLALTATLLACCGRSVLAVPFSWKFDTVKRKSALRYWDQLGDSDAAASPVAGSLQVV</sequence>
<reference evidence="2" key="1">
    <citation type="journal article" date="2019" name="Gigascience">
        <title>De novo genome assembly of the endangered Acer yangbiense, a plant species with extremely small populations endemic to Yunnan Province, China.</title>
        <authorList>
            <person name="Yang J."/>
            <person name="Wariss H.M."/>
            <person name="Tao L."/>
            <person name="Zhang R."/>
            <person name="Yun Q."/>
            <person name="Hollingsworth P."/>
            <person name="Dao Z."/>
            <person name="Luo G."/>
            <person name="Guo H."/>
            <person name="Ma Y."/>
            <person name="Sun W."/>
        </authorList>
    </citation>
    <scope>NUCLEOTIDE SEQUENCE [LARGE SCALE GENOMIC DNA]</scope>
    <source>
        <strain evidence="2">cv. br00</strain>
    </source>
</reference>
<organism evidence="1 2">
    <name type="scientific">Salix brachista</name>
    <dbReference type="NCBI Taxonomy" id="2182728"/>
    <lineage>
        <taxon>Eukaryota</taxon>
        <taxon>Viridiplantae</taxon>
        <taxon>Streptophyta</taxon>
        <taxon>Embryophyta</taxon>
        <taxon>Tracheophyta</taxon>
        <taxon>Spermatophyta</taxon>
        <taxon>Magnoliopsida</taxon>
        <taxon>eudicotyledons</taxon>
        <taxon>Gunneridae</taxon>
        <taxon>Pentapetalae</taxon>
        <taxon>rosids</taxon>
        <taxon>fabids</taxon>
        <taxon>Malpighiales</taxon>
        <taxon>Salicaceae</taxon>
        <taxon>Saliceae</taxon>
        <taxon>Salix</taxon>
    </lineage>
</organism>
<keyword evidence="2" id="KW-1185">Reference proteome</keyword>
<gene>
    <name evidence="1" type="ORF">DKX38_027245</name>
</gene>
<dbReference type="Proteomes" id="UP000326939">
    <property type="component" value="Chromosome 17"/>
</dbReference>
<evidence type="ECO:0000313" key="1">
    <source>
        <dbReference type="EMBL" id="KAB5516597.1"/>
    </source>
</evidence>
<evidence type="ECO:0000313" key="2">
    <source>
        <dbReference type="Proteomes" id="UP000326939"/>
    </source>
</evidence>
<name>A0A5N5JNE2_9ROSI</name>
<dbReference type="EMBL" id="VDCV01000017">
    <property type="protein sequence ID" value="KAB5516597.1"/>
    <property type="molecule type" value="Genomic_DNA"/>
</dbReference>
<proteinExistence type="predicted"/>